<dbReference type="InterPro" id="IPR036259">
    <property type="entry name" value="MFS_trans_sf"/>
</dbReference>
<protein>
    <submittedName>
        <fullName evidence="9">Major facilitator superfamily MFS_1</fullName>
    </submittedName>
</protein>
<dbReference type="PhylomeDB" id="Q1AZG6"/>
<keyword evidence="3" id="KW-1003">Cell membrane</keyword>
<evidence type="ECO:0000256" key="7">
    <source>
        <dbReference type="SAM" id="Phobius"/>
    </source>
</evidence>
<feature type="transmembrane region" description="Helical" evidence="7">
    <location>
        <begin position="199"/>
        <end position="220"/>
    </location>
</feature>
<dbReference type="GO" id="GO:0022857">
    <property type="term" value="F:transmembrane transporter activity"/>
    <property type="evidence" value="ECO:0007669"/>
    <property type="project" value="InterPro"/>
</dbReference>
<dbReference type="HOGENOM" id="CLU_001265_39_5_11"/>
<dbReference type="Pfam" id="PF07690">
    <property type="entry name" value="MFS_1"/>
    <property type="match status" value="1"/>
</dbReference>
<dbReference type="AlphaFoldDB" id="Q1AZG6"/>
<keyword evidence="4 7" id="KW-0812">Transmembrane</keyword>
<evidence type="ECO:0000256" key="1">
    <source>
        <dbReference type="ARBA" id="ARBA00004651"/>
    </source>
</evidence>
<keyword evidence="10" id="KW-1185">Reference proteome</keyword>
<keyword evidence="6 7" id="KW-0472">Membrane</keyword>
<evidence type="ECO:0000313" key="9">
    <source>
        <dbReference type="EMBL" id="ABG03212.1"/>
    </source>
</evidence>
<dbReference type="GO" id="GO:0005886">
    <property type="term" value="C:plasma membrane"/>
    <property type="evidence" value="ECO:0007669"/>
    <property type="project" value="UniProtKB-SubCell"/>
</dbReference>
<feature type="transmembrane region" description="Helical" evidence="7">
    <location>
        <begin position="95"/>
        <end position="113"/>
    </location>
</feature>
<dbReference type="PROSITE" id="PS00217">
    <property type="entry name" value="SUGAR_TRANSPORT_2"/>
    <property type="match status" value="1"/>
</dbReference>
<keyword evidence="5 7" id="KW-1133">Transmembrane helix</keyword>
<evidence type="ECO:0000256" key="6">
    <source>
        <dbReference type="ARBA" id="ARBA00023136"/>
    </source>
</evidence>
<feature type="transmembrane region" description="Helical" evidence="7">
    <location>
        <begin position="345"/>
        <end position="369"/>
    </location>
</feature>
<keyword evidence="2" id="KW-0813">Transport</keyword>
<evidence type="ECO:0000259" key="8">
    <source>
        <dbReference type="PROSITE" id="PS50850"/>
    </source>
</evidence>
<dbReference type="PROSITE" id="PS50850">
    <property type="entry name" value="MFS"/>
    <property type="match status" value="1"/>
</dbReference>
<dbReference type="RefSeq" id="WP_011563230.1">
    <property type="nucleotide sequence ID" value="NC_008148.1"/>
</dbReference>
<dbReference type="InterPro" id="IPR020846">
    <property type="entry name" value="MFS_dom"/>
</dbReference>
<feature type="transmembrane region" description="Helical" evidence="7">
    <location>
        <begin position="119"/>
        <end position="139"/>
    </location>
</feature>
<dbReference type="Proteomes" id="UP000006637">
    <property type="component" value="Chromosome"/>
</dbReference>
<dbReference type="SUPFAM" id="SSF103473">
    <property type="entry name" value="MFS general substrate transporter"/>
    <property type="match status" value="1"/>
</dbReference>
<dbReference type="PANTHER" id="PTHR43045">
    <property type="entry name" value="SHIKIMATE TRANSPORTER"/>
    <property type="match status" value="1"/>
</dbReference>
<gene>
    <name evidence="9" type="ordered locus">Rxyl_0234</name>
</gene>
<dbReference type="EMBL" id="CP000386">
    <property type="protein sequence ID" value="ABG03212.1"/>
    <property type="molecule type" value="Genomic_DNA"/>
</dbReference>
<dbReference type="KEGG" id="rxy:Rxyl_0234"/>
<dbReference type="OrthoDB" id="8953821at2"/>
<feature type="domain" description="Major facilitator superfamily (MFS) profile" evidence="8">
    <location>
        <begin position="22"/>
        <end position="434"/>
    </location>
</feature>
<feature type="transmembrane region" description="Helical" evidence="7">
    <location>
        <begin position="25"/>
        <end position="52"/>
    </location>
</feature>
<name>Q1AZG6_RUBXD</name>
<evidence type="ECO:0000256" key="5">
    <source>
        <dbReference type="ARBA" id="ARBA00022989"/>
    </source>
</evidence>
<dbReference type="InterPro" id="IPR011701">
    <property type="entry name" value="MFS"/>
</dbReference>
<dbReference type="PANTHER" id="PTHR43045:SF4">
    <property type="entry name" value="TRANSPORTER YDFJ-RELATED"/>
    <property type="match status" value="1"/>
</dbReference>
<comment type="subcellular location">
    <subcellularLocation>
        <location evidence="1">Cell membrane</location>
        <topology evidence="1">Multi-pass membrane protein</topology>
    </subcellularLocation>
</comment>
<feature type="transmembrane region" description="Helical" evidence="7">
    <location>
        <begin position="381"/>
        <end position="402"/>
    </location>
</feature>
<evidence type="ECO:0000256" key="3">
    <source>
        <dbReference type="ARBA" id="ARBA00022475"/>
    </source>
</evidence>
<dbReference type="InterPro" id="IPR005829">
    <property type="entry name" value="Sugar_transporter_CS"/>
</dbReference>
<evidence type="ECO:0000313" key="10">
    <source>
        <dbReference type="Proteomes" id="UP000006637"/>
    </source>
</evidence>
<feature type="transmembrane region" description="Helical" evidence="7">
    <location>
        <begin position="254"/>
        <end position="272"/>
    </location>
</feature>
<dbReference type="STRING" id="266117.Rxyl_0234"/>
<reference evidence="9 10" key="1">
    <citation type="submission" date="2006-06" db="EMBL/GenBank/DDBJ databases">
        <title>Complete sequence of Rubrobacter xylanophilus DSM 9941.</title>
        <authorList>
            <consortium name="US DOE Joint Genome Institute"/>
            <person name="Copeland A."/>
            <person name="Lucas S."/>
            <person name="Lapidus A."/>
            <person name="Barry K."/>
            <person name="Detter J.C."/>
            <person name="Glavina del Rio T."/>
            <person name="Hammon N."/>
            <person name="Israni S."/>
            <person name="Dalin E."/>
            <person name="Tice H."/>
            <person name="Pitluck S."/>
            <person name="Munk A.C."/>
            <person name="Brettin T."/>
            <person name="Bruce D."/>
            <person name="Han C."/>
            <person name="Tapia R."/>
            <person name="Gilna P."/>
            <person name="Schmutz J."/>
            <person name="Larimer F."/>
            <person name="Land M."/>
            <person name="Hauser L."/>
            <person name="Kyrpides N."/>
            <person name="Lykidis A."/>
            <person name="da Costa M.S."/>
            <person name="Rainey F.A."/>
            <person name="Empadinhas N."/>
            <person name="Jolivet E."/>
            <person name="Battista J.R."/>
            <person name="Richardson P."/>
        </authorList>
    </citation>
    <scope>NUCLEOTIDE SEQUENCE [LARGE SCALE GENOMIC DNA]</scope>
    <source>
        <strain evidence="10">DSM 9941 / NBRC 16129 / PRD-1</strain>
    </source>
</reference>
<dbReference type="eggNOG" id="COG0477">
    <property type="taxonomic scope" value="Bacteria"/>
</dbReference>
<feature type="transmembrane region" description="Helical" evidence="7">
    <location>
        <begin position="284"/>
        <end position="304"/>
    </location>
</feature>
<feature type="transmembrane region" description="Helical" evidence="7">
    <location>
        <begin position="316"/>
        <end position="339"/>
    </location>
</feature>
<dbReference type="Gene3D" id="1.20.1250.20">
    <property type="entry name" value="MFS general substrate transporter like domains"/>
    <property type="match status" value="2"/>
</dbReference>
<accession>Q1AZG6</accession>
<feature type="transmembrane region" description="Helical" evidence="7">
    <location>
        <begin position="64"/>
        <end position="83"/>
    </location>
</feature>
<sequence>MADQRTVAIASTEPREITARRAVRAACFGFFVDMFDVYLPIAALAPAIVYFVPPGLSPEVESTIFFLIFAVTLIGRPVGAIIFGHFGDTIGRRRTTLISVAGFTIITLLIALLPGYATWGMGAVALLILLRFLDGLCIGGEYTAANPLAMEYSPKERRGLYGSLIHVGYPAALLAISALTALLTSIMPSGSPSSAYSVWGWRIPFFIGVILSAALFVYYLRKVPESDLWQSAPKTGAPLKELLKGSNLRRMAQLFVVMSGAWLTLNATVGALPGVGNVLEANSGAVNTGTLIAAAIAVFLYPMLGLLSQRWGRRPTITLIGVLNAFPAAILYIMLVSFGTLSNTIFVVLVAAVSLLGLLIWAVHTPYLVESFKTSVRSAGYGIAYSLATIIPGFYSFYLLGLSKLMPYAYTPIVLLVLGGLFLSVGALLGPETKDVEFSPIEGDETRSQT</sequence>
<feature type="transmembrane region" description="Helical" evidence="7">
    <location>
        <begin position="408"/>
        <end position="429"/>
    </location>
</feature>
<organism evidence="9 10">
    <name type="scientific">Rubrobacter xylanophilus (strain DSM 9941 / JCM 11954 / NBRC 16129 / PRD-1)</name>
    <dbReference type="NCBI Taxonomy" id="266117"/>
    <lineage>
        <taxon>Bacteria</taxon>
        <taxon>Bacillati</taxon>
        <taxon>Actinomycetota</taxon>
        <taxon>Rubrobacteria</taxon>
        <taxon>Rubrobacterales</taxon>
        <taxon>Rubrobacteraceae</taxon>
        <taxon>Rubrobacter</taxon>
    </lineage>
</organism>
<proteinExistence type="predicted"/>
<evidence type="ECO:0000256" key="4">
    <source>
        <dbReference type="ARBA" id="ARBA00022692"/>
    </source>
</evidence>
<evidence type="ECO:0000256" key="2">
    <source>
        <dbReference type="ARBA" id="ARBA00022448"/>
    </source>
</evidence>
<feature type="transmembrane region" description="Helical" evidence="7">
    <location>
        <begin position="160"/>
        <end position="187"/>
    </location>
</feature>